<dbReference type="AlphaFoldDB" id="A0A645G3V1"/>
<sequence>MEGFTVAILKGEFDGWIGFFEYIHQILEIGSGGFIRLIEEVIYRQGCYTIPCILGLFFGPCCKQQDGNQEQRNENNAEEPFHVHSNPPLYRILHRKESSNYAKR</sequence>
<gene>
    <name evidence="2" type="ORF">SDC9_168704</name>
</gene>
<proteinExistence type="predicted"/>
<comment type="caution">
    <text evidence="2">The sequence shown here is derived from an EMBL/GenBank/DDBJ whole genome shotgun (WGS) entry which is preliminary data.</text>
</comment>
<organism evidence="2">
    <name type="scientific">bioreactor metagenome</name>
    <dbReference type="NCBI Taxonomy" id="1076179"/>
    <lineage>
        <taxon>unclassified sequences</taxon>
        <taxon>metagenomes</taxon>
        <taxon>ecological metagenomes</taxon>
    </lineage>
</organism>
<dbReference type="EMBL" id="VSSQ01069286">
    <property type="protein sequence ID" value="MPN21325.1"/>
    <property type="molecule type" value="Genomic_DNA"/>
</dbReference>
<reference evidence="2" key="1">
    <citation type="submission" date="2019-08" db="EMBL/GenBank/DDBJ databases">
        <authorList>
            <person name="Kucharzyk K."/>
            <person name="Murdoch R.W."/>
            <person name="Higgins S."/>
            <person name="Loffler F."/>
        </authorList>
    </citation>
    <scope>NUCLEOTIDE SEQUENCE</scope>
</reference>
<evidence type="ECO:0000256" key="1">
    <source>
        <dbReference type="SAM" id="MobiDB-lite"/>
    </source>
</evidence>
<feature type="region of interest" description="Disordered" evidence="1">
    <location>
        <begin position="65"/>
        <end position="84"/>
    </location>
</feature>
<accession>A0A645G3V1</accession>
<protein>
    <submittedName>
        <fullName evidence="2">Uncharacterized protein</fullName>
    </submittedName>
</protein>
<feature type="compositionally biased region" description="Basic and acidic residues" evidence="1">
    <location>
        <begin position="69"/>
        <end position="82"/>
    </location>
</feature>
<evidence type="ECO:0000313" key="2">
    <source>
        <dbReference type="EMBL" id="MPN21325.1"/>
    </source>
</evidence>
<name>A0A645G3V1_9ZZZZ</name>